<dbReference type="InterPro" id="IPR039375">
    <property type="entry name" value="NodN-like"/>
</dbReference>
<dbReference type="PANTHER" id="PTHR42993">
    <property type="entry name" value="MAOC-LIKE DEHYDRATASE DOMAIN-CONTAINING PROTEIN"/>
    <property type="match status" value="1"/>
</dbReference>
<dbReference type="AlphaFoldDB" id="A0A0H4I3E9"/>
<feature type="domain" description="MaoC-like" evidence="1">
    <location>
        <begin position="19"/>
        <end position="130"/>
    </location>
</feature>
<dbReference type="STRING" id="330734.ABA45_15085"/>
<name>A0A0H4I3E9_9GAMM</name>
<evidence type="ECO:0000313" key="3">
    <source>
        <dbReference type="Proteomes" id="UP000036406"/>
    </source>
</evidence>
<dbReference type="Gene3D" id="3.10.129.10">
    <property type="entry name" value="Hotdog Thioesterase"/>
    <property type="match status" value="1"/>
</dbReference>
<dbReference type="KEGG" id="mpq:ABA45_15085"/>
<dbReference type="PATRIC" id="fig|330734.3.peg.3177"/>
<dbReference type="EMBL" id="CP011494">
    <property type="protein sequence ID" value="AKO53581.1"/>
    <property type="molecule type" value="Genomic_DNA"/>
</dbReference>
<accession>A0A0H4I3E9</accession>
<dbReference type="Pfam" id="PF01575">
    <property type="entry name" value="MaoC_dehydratas"/>
    <property type="match status" value="1"/>
</dbReference>
<reference evidence="2 3" key="1">
    <citation type="submission" date="2015-05" db="EMBL/GenBank/DDBJ databases">
        <title>Complete genome of Marinobacter psychrophilus strain 20041T isolated from sea-ice of the Canadian Basin.</title>
        <authorList>
            <person name="Song L."/>
            <person name="Ren L."/>
            <person name="Yu Y."/>
            <person name="Wang X."/>
        </authorList>
    </citation>
    <scope>NUCLEOTIDE SEQUENCE [LARGE SCALE GENOMIC DNA]</scope>
    <source>
        <strain evidence="2 3">20041</strain>
    </source>
</reference>
<dbReference type="Proteomes" id="UP000036406">
    <property type="component" value="Chromosome"/>
</dbReference>
<organism evidence="2 3">
    <name type="scientific">Marinobacter psychrophilus</name>
    <dbReference type="NCBI Taxonomy" id="330734"/>
    <lineage>
        <taxon>Bacteria</taxon>
        <taxon>Pseudomonadati</taxon>
        <taxon>Pseudomonadota</taxon>
        <taxon>Gammaproteobacteria</taxon>
        <taxon>Pseudomonadales</taxon>
        <taxon>Marinobacteraceae</taxon>
        <taxon>Marinobacter</taxon>
    </lineage>
</organism>
<evidence type="ECO:0000259" key="1">
    <source>
        <dbReference type="Pfam" id="PF01575"/>
    </source>
</evidence>
<dbReference type="RefSeq" id="WP_048387479.1">
    <property type="nucleotide sequence ID" value="NZ_CP011494.1"/>
</dbReference>
<gene>
    <name evidence="2" type="ORF">ABA45_15085</name>
</gene>
<sequence>MVEIQLDELASHKGSLCCFSPWLTITQNMIGAFADATGDHQWIHVDVERAKRESPWKCPVAHGYLTVSLISRLNPQALRVTGTKATINYGLNKLRFPAAVPVGSDIRTKVELVDVTSVDDKRILATYKTTVEINGQDKPACVVENLAMYVA</sequence>
<dbReference type="InterPro" id="IPR002539">
    <property type="entry name" value="MaoC-like_dom"/>
</dbReference>
<dbReference type="InterPro" id="IPR029069">
    <property type="entry name" value="HotDog_dom_sf"/>
</dbReference>
<evidence type="ECO:0000313" key="2">
    <source>
        <dbReference type="EMBL" id="AKO53581.1"/>
    </source>
</evidence>
<dbReference type="SUPFAM" id="SSF54637">
    <property type="entry name" value="Thioesterase/thiol ester dehydrase-isomerase"/>
    <property type="match status" value="1"/>
</dbReference>
<keyword evidence="3" id="KW-1185">Reference proteome</keyword>
<dbReference type="CDD" id="cd03450">
    <property type="entry name" value="NodN"/>
    <property type="match status" value="1"/>
</dbReference>
<proteinExistence type="predicted"/>
<dbReference type="PANTHER" id="PTHR42993:SF1">
    <property type="entry name" value="MAOC-LIKE DEHYDRATASE DOMAIN-CONTAINING PROTEIN"/>
    <property type="match status" value="1"/>
</dbReference>
<protein>
    <submittedName>
        <fullName evidence="2">Enoyl-CoA hydratase</fullName>
    </submittedName>
</protein>